<dbReference type="Proteomes" id="UP001597097">
    <property type="component" value="Unassembled WGS sequence"/>
</dbReference>
<dbReference type="EMBL" id="JBHUCM010000038">
    <property type="protein sequence ID" value="MFD1543293.1"/>
    <property type="molecule type" value="Genomic_DNA"/>
</dbReference>
<dbReference type="RefSeq" id="WP_219536163.1">
    <property type="nucleotide sequence ID" value="NZ_JAHKRM010000028.1"/>
</dbReference>
<keyword evidence="3" id="KW-1185">Reference proteome</keyword>
<accession>A0ABW4GKK4</accession>
<evidence type="ECO:0000313" key="2">
    <source>
        <dbReference type="EMBL" id="MFD1543293.1"/>
    </source>
</evidence>
<sequence>MTCHEDLVRLLAEQFARADTSLRELQLRADRAGGTRLPRATCADMLAGRRFPKKALMVAFLRACRVPEPQLPAWERAWERVRVARMPAGTVPDRSPSGTEAHRGPARTEPDRRPTGTEPDRGPAGTEPDRGSAGTEPHRSLGGVAPVTRTAGPGEAGPTPVPRRSWRQAAVSAALAALATAGAVSVIIDQREASQRVASDGLGSPMSPGRIVSDDGRAFSAGGSSRFTATVDPANSGVRLIRRLDAGVARQYATITVNGDPAGTWRQLPGDSTYKWREQIVEIPRTLTAGRHSLTIVNTFVSSSLGFNEFLYLIEQKINGVWSTADTVDIGPEHTASEAAHDYHIVAQGWADTQTFTYPPREEDWRVE</sequence>
<evidence type="ECO:0000313" key="3">
    <source>
        <dbReference type="Proteomes" id="UP001597097"/>
    </source>
</evidence>
<comment type="caution">
    <text evidence="2">The sequence shown here is derived from an EMBL/GenBank/DDBJ whole genome shotgun (WGS) entry which is preliminary data.</text>
</comment>
<evidence type="ECO:0008006" key="4">
    <source>
        <dbReference type="Google" id="ProtNLM"/>
    </source>
</evidence>
<evidence type="ECO:0000256" key="1">
    <source>
        <dbReference type="SAM" id="MobiDB-lite"/>
    </source>
</evidence>
<feature type="compositionally biased region" description="Basic and acidic residues" evidence="1">
    <location>
        <begin position="100"/>
        <end position="121"/>
    </location>
</feature>
<feature type="region of interest" description="Disordered" evidence="1">
    <location>
        <begin position="88"/>
        <end position="165"/>
    </location>
</feature>
<protein>
    <recommendedName>
        <fullName evidence="4">XRE family transcriptional regulator</fullName>
    </recommendedName>
</protein>
<name>A0ABW4GKK4_9ACTN</name>
<reference evidence="3" key="1">
    <citation type="journal article" date="2019" name="Int. J. Syst. Evol. Microbiol.">
        <title>The Global Catalogue of Microorganisms (GCM) 10K type strain sequencing project: providing services to taxonomists for standard genome sequencing and annotation.</title>
        <authorList>
            <consortium name="The Broad Institute Genomics Platform"/>
            <consortium name="The Broad Institute Genome Sequencing Center for Infectious Disease"/>
            <person name="Wu L."/>
            <person name="Ma J."/>
        </authorList>
    </citation>
    <scope>NUCLEOTIDE SEQUENCE [LARGE SCALE GENOMIC DNA]</scope>
    <source>
        <strain evidence="3">CGMCC 1.15399</strain>
    </source>
</reference>
<proteinExistence type="predicted"/>
<organism evidence="2 3">
    <name type="scientific">Nonomuraea guangzhouensis</name>
    <dbReference type="NCBI Taxonomy" id="1291555"/>
    <lineage>
        <taxon>Bacteria</taxon>
        <taxon>Bacillati</taxon>
        <taxon>Actinomycetota</taxon>
        <taxon>Actinomycetes</taxon>
        <taxon>Streptosporangiales</taxon>
        <taxon>Streptosporangiaceae</taxon>
        <taxon>Nonomuraea</taxon>
    </lineage>
</organism>
<gene>
    <name evidence="2" type="ORF">ACFSJ0_40030</name>
</gene>